<dbReference type="EMBL" id="MOBM01000002">
    <property type="protein sequence ID" value="RON19616.1"/>
    <property type="molecule type" value="Genomic_DNA"/>
</dbReference>
<gene>
    <name evidence="1" type="ORF">BK662_00385</name>
</gene>
<comment type="caution">
    <text evidence="1">The sequence shown here is derived from an EMBL/GenBank/DDBJ whole genome shotgun (WGS) entry which is preliminary data.</text>
</comment>
<dbReference type="RefSeq" id="WP_123355801.1">
    <property type="nucleotide sequence ID" value="NZ_MOBM01000002.1"/>
</dbReference>
<dbReference type="Proteomes" id="UP000284002">
    <property type="component" value="Unassembled WGS sequence"/>
</dbReference>
<organism evidence="1 2">
    <name type="scientific">Pseudomonas frederiksbergensis</name>
    <dbReference type="NCBI Taxonomy" id="104087"/>
    <lineage>
        <taxon>Bacteria</taxon>
        <taxon>Pseudomonadati</taxon>
        <taxon>Pseudomonadota</taxon>
        <taxon>Gammaproteobacteria</taxon>
        <taxon>Pseudomonadales</taxon>
        <taxon>Pseudomonadaceae</taxon>
        <taxon>Pseudomonas</taxon>
    </lineage>
</organism>
<protein>
    <submittedName>
        <fullName evidence="1">Uncharacterized protein</fullName>
    </submittedName>
</protein>
<reference evidence="1 2" key="1">
    <citation type="submission" date="2016-10" db="EMBL/GenBank/DDBJ databases">
        <title>Comparative genome analysis of multiple Pseudomonas spp. focuses on biocontrol and plant growth promoting traits.</title>
        <authorList>
            <person name="Tao X.-Y."/>
            <person name="Taylor C.G."/>
        </authorList>
    </citation>
    <scope>NUCLEOTIDE SEQUENCE [LARGE SCALE GENOMIC DNA]</scope>
    <source>
        <strain evidence="1 2">36C6</strain>
    </source>
</reference>
<sequence>MEDLNIDRVRAILHAKVSGRGIDVDKVYINGAQPPDNQLVTYSQTLVWAFFLRLQDGEVPYFEGEHLGIFSEAYTFDPQYRFKGLEFDEVNGLGENMAKIFLAESVM</sequence>
<proteinExistence type="predicted"/>
<dbReference type="AlphaFoldDB" id="A0A423I2H4"/>
<name>A0A423I2H4_9PSED</name>
<accession>A0A423I2H4</accession>
<evidence type="ECO:0000313" key="2">
    <source>
        <dbReference type="Proteomes" id="UP000284002"/>
    </source>
</evidence>
<evidence type="ECO:0000313" key="1">
    <source>
        <dbReference type="EMBL" id="RON19616.1"/>
    </source>
</evidence>